<feature type="transmembrane region" description="Helical" evidence="8">
    <location>
        <begin position="301"/>
        <end position="322"/>
    </location>
</feature>
<proteinExistence type="inferred from homology"/>
<dbReference type="AlphaFoldDB" id="A0A6G6D037"/>
<dbReference type="CDD" id="cd06550">
    <property type="entry name" value="TM_ABC_iron-siderophores_like"/>
    <property type="match status" value="1"/>
</dbReference>
<dbReference type="Gene3D" id="1.10.3470.10">
    <property type="entry name" value="ABC transporter involved in vitamin B12 uptake, BtuC"/>
    <property type="match status" value="1"/>
</dbReference>
<dbReference type="EMBL" id="MT001875">
    <property type="protein sequence ID" value="QIE08764.1"/>
    <property type="molecule type" value="Genomic_DNA"/>
</dbReference>
<dbReference type="PANTHER" id="PTHR30472:SF24">
    <property type="entry name" value="FERRIC ENTEROBACTIN TRANSPORT SYSTEM PERMEASE PROTEIN FEPG"/>
    <property type="match status" value="1"/>
</dbReference>
<feature type="transmembrane region" description="Helical" evidence="8">
    <location>
        <begin position="191"/>
        <end position="213"/>
    </location>
</feature>
<dbReference type="PANTHER" id="PTHR30472">
    <property type="entry name" value="FERRIC ENTEROBACTIN TRANSPORT SYSTEM PERMEASE PROTEIN"/>
    <property type="match status" value="1"/>
</dbReference>
<dbReference type="SUPFAM" id="SSF81345">
    <property type="entry name" value="ABC transporter involved in vitamin B12 uptake, BtuC"/>
    <property type="match status" value="1"/>
</dbReference>
<name>A0A6G6D037_9PSEU</name>
<evidence type="ECO:0000256" key="9">
    <source>
        <dbReference type="SAM" id="SignalP"/>
    </source>
</evidence>
<evidence type="ECO:0000256" key="4">
    <source>
        <dbReference type="ARBA" id="ARBA00022475"/>
    </source>
</evidence>
<evidence type="ECO:0000256" key="5">
    <source>
        <dbReference type="ARBA" id="ARBA00022692"/>
    </source>
</evidence>
<evidence type="ECO:0000256" key="2">
    <source>
        <dbReference type="ARBA" id="ARBA00007935"/>
    </source>
</evidence>
<keyword evidence="4" id="KW-1003">Cell membrane</keyword>
<comment type="subcellular location">
    <subcellularLocation>
        <location evidence="1">Cell membrane</location>
        <topology evidence="1">Multi-pass membrane protein</topology>
    </subcellularLocation>
</comment>
<keyword evidence="5 8" id="KW-0812">Transmembrane</keyword>
<keyword evidence="9" id="KW-0732">Signal</keyword>
<dbReference type="InterPro" id="IPR006311">
    <property type="entry name" value="TAT_signal"/>
</dbReference>
<protein>
    <submittedName>
        <fullName evidence="10">Transport system permease protein</fullName>
    </submittedName>
</protein>
<keyword evidence="7 8" id="KW-0472">Membrane</keyword>
<sequence length="327" mass="33224">MKTRRSFAVSLGLVLALAAVAVAALSVGAISVAPADVVRTLLGNGSRLTNFAVLDLRLPRVLIAVCVGAALGMSGAVFQSLTRNPLGSPDIIGFNYGATTGGLLAILAFGGGLAGISLGALAGGLLTSLAVYLLAWQQGVRGNRLVLVGIGISAILQAVNFYLIVNAKLADVSRATVWLTGSLDNLGWDHVWPAAAALAVVTPAVLLGARWLNILEMGDDTALALGVRVEASRLYLLIVGTAACALATAVAGPIAFVSLTAPQLAKRLTKASGASLLPAAWAGAVLVLAADFAAQRIAGSGTLPVGVATAALGGSYLGWLLWYRRRR</sequence>
<feature type="chain" id="PRO_5039495769" evidence="9">
    <location>
        <begin position="24"/>
        <end position="327"/>
    </location>
</feature>
<organism evidence="10">
    <name type="scientific">Amycolatopsis benzoatilytica</name>
    <dbReference type="NCBI Taxonomy" id="346045"/>
    <lineage>
        <taxon>Bacteria</taxon>
        <taxon>Bacillati</taxon>
        <taxon>Actinomycetota</taxon>
        <taxon>Actinomycetes</taxon>
        <taxon>Pseudonocardiales</taxon>
        <taxon>Pseudonocardiaceae</taxon>
        <taxon>Amycolatopsis</taxon>
    </lineage>
</organism>
<feature type="transmembrane region" description="Helical" evidence="8">
    <location>
        <begin position="59"/>
        <end position="79"/>
    </location>
</feature>
<dbReference type="GO" id="GO:0005886">
    <property type="term" value="C:plasma membrane"/>
    <property type="evidence" value="ECO:0007669"/>
    <property type="project" value="UniProtKB-SubCell"/>
</dbReference>
<dbReference type="Pfam" id="PF01032">
    <property type="entry name" value="FecCD"/>
    <property type="match status" value="1"/>
</dbReference>
<keyword evidence="6 8" id="KW-1133">Transmembrane helix</keyword>
<gene>
    <name evidence="10" type="primary">SidAB-11</name>
</gene>
<feature type="signal peptide" evidence="9">
    <location>
        <begin position="1"/>
        <end position="23"/>
    </location>
</feature>
<comment type="similarity">
    <text evidence="2">Belongs to the binding-protein-dependent transport system permease family. FecCD subfamily.</text>
</comment>
<keyword evidence="3" id="KW-0813">Transport</keyword>
<dbReference type="GO" id="GO:0033214">
    <property type="term" value="P:siderophore-iron import into cell"/>
    <property type="evidence" value="ECO:0007669"/>
    <property type="project" value="TreeGrafter"/>
</dbReference>
<accession>A0A6G6D037</accession>
<reference evidence="10" key="1">
    <citation type="submission" date="2020-01" db="EMBL/GenBank/DDBJ databases">
        <title>A Genome Mining Plus Mutasynthesis Strategy Identifies Amychelin Siderophores with Anti-Infection Activity Against Pseudomonas aeruginosa.</title>
        <authorList>
            <person name="Xie F."/>
            <person name="Dai S."/>
            <person name="Zhao Y."/>
            <person name="Huang P."/>
            <person name="Yu S."/>
            <person name="Wang Q."/>
            <person name="Ji Z."/>
            <person name="Alterovitz G."/>
            <person name="Ren B."/>
            <person name="Zhang Q."/>
            <person name="Ausubel F."/>
            <person name="Song F."/>
            <person name="Liu X."/>
            <person name="Dai H."/>
            <person name="Zhang L."/>
        </authorList>
    </citation>
    <scope>NUCLEOTIDE SEQUENCE</scope>
    <source>
        <strain evidence="10">AK 16 65</strain>
    </source>
</reference>
<evidence type="ECO:0000256" key="1">
    <source>
        <dbReference type="ARBA" id="ARBA00004651"/>
    </source>
</evidence>
<dbReference type="InterPro" id="IPR000522">
    <property type="entry name" value="ABC_transptr_permease_BtuC"/>
</dbReference>
<dbReference type="PROSITE" id="PS51318">
    <property type="entry name" value="TAT"/>
    <property type="match status" value="1"/>
</dbReference>
<feature type="transmembrane region" description="Helical" evidence="8">
    <location>
        <begin position="234"/>
        <end position="256"/>
    </location>
</feature>
<dbReference type="InterPro" id="IPR037294">
    <property type="entry name" value="ABC_BtuC-like"/>
</dbReference>
<evidence type="ECO:0000256" key="7">
    <source>
        <dbReference type="ARBA" id="ARBA00023136"/>
    </source>
</evidence>
<feature type="transmembrane region" description="Helical" evidence="8">
    <location>
        <begin position="145"/>
        <end position="165"/>
    </location>
</feature>
<feature type="transmembrane region" description="Helical" evidence="8">
    <location>
        <begin position="116"/>
        <end position="136"/>
    </location>
</feature>
<evidence type="ECO:0000313" key="10">
    <source>
        <dbReference type="EMBL" id="QIE08764.1"/>
    </source>
</evidence>
<dbReference type="GO" id="GO:0022857">
    <property type="term" value="F:transmembrane transporter activity"/>
    <property type="evidence" value="ECO:0007669"/>
    <property type="project" value="InterPro"/>
</dbReference>
<evidence type="ECO:0000256" key="3">
    <source>
        <dbReference type="ARBA" id="ARBA00022448"/>
    </source>
</evidence>
<feature type="transmembrane region" description="Helical" evidence="8">
    <location>
        <begin position="91"/>
        <end position="110"/>
    </location>
</feature>
<evidence type="ECO:0000256" key="8">
    <source>
        <dbReference type="SAM" id="Phobius"/>
    </source>
</evidence>
<evidence type="ECO:0000256" key="6">
    <source>
        <dbReference type="ARBA" id="ARBA00022989"/>
    </source>
</evidence>